<feature type="region of interest" description="Disordered" evidence="1">
    <location>
        <begin position="490"/>
        <end position="510"/>
    </location>
</feature>
<reference evidence="2" key="1">
    <citation type="journal article" date="2012" name="Nat. Genet.">
        <title>Whole-genome sequence of Schistosoma haematobium.</title>
        <authorList>
            <person name="Young N.D."/>
            <person name="Jex A.R."/>
            <person name="Li B."/>
            <person name="Liu S."/>
            <person name="Yang L."/>
            <person name="Xiong Z."/>
            <person name="Li Y."/>
            <person name="Cantacessi C."/>
            <person name="Hall R.S."/>
            <person name="Xu X."/>
            <person name="Chen F."/>
            <person name="Wu X."/>
            <person name="Zerlotini A."/>
            <person name="Oliveira G."/>
            <person name="Hofmann A."/>
            <person name="Zhang G."/>
            <person name="Fang X."/>
            <person name="Kang Y."/>
            <person name="Campbell B.E."/>
            <person name="Loukas A."/>
            <person name="Ranganathan S."/>
            <person name="Rollinson D."/>
            <person name="Rinaldi G."/>
            <person name="Brindley P.J."/>
            <person name="Yang H."/>
            <person name="Wang J."/>
            <person name="Wang J."/>
            <person name="Gasser R.B."/>
        </authorList>
    </citation>
    <scope>NUCLEOTIDE SEQUENCE [LARGE SCALE GENOMIC DNA]</scope>
</reference>
<evidence type="ECO:0000256" key="1">
    <source>
        <dbReference type="SAM" id="MobiDB-lite"/>
    </source>
</evidence>
<evidence type="ECO:0000313" key="2">
    <source>
        <dbReference type="EMBL" id="KGB39177.1"/>
    </source>
</evidence>
<dbReference type="EMBL" id="KL251148">
    <property type="protein sequence ID" value="KGB39177.1"/>
    <property type="molecule type" value="Genomic_DNA"/>
</dbReference>
<gene>
    <name evidence="2" type="ORF">MS3_07588</name>
</gene>
<dbReference type="AlphaFoldDB" id="A0A094ZXS5"/>
<protein>
    <recommendedName>
        <fullName evidence="3">Oligodendrocyte transcription factor 2</fullName>
    </recommendedName>
</protein>
<sequence length="532" mass="61680">MADYNRPPPIRSMPPMLRSSPFLGGRSLSSLPEHKHSSWNTQALQVMPVYRPTVSTSTGEQIVAPVLNHQSLLPLQPILPSCWSNAGRFPPIHYPPPAPLDYLSIPQQNQIPTYEIIKSTVNFESILNSWLSYYEPIFTERRQCKEQNNIQLPMFRNMLVKWSELIQKMQSTCKQNEMSSSLSLQNELNTVQQYCTNPHIVNLVKKKLRLIHKKRRYLKRIRDRRQNSQLQSSTCSVIVQSTTGSILERIKSDISLTIEQSGVHDEQQINVDNHTNNIIDNESKHKLFNLNQENNNHHLSQMKTILHKSIDECQTRLRLLDNLEKLRSARLTQAEQQGGLFPYQLNEKFNSDVNELKDQLSVQIQKLESLYSKVKFNLSLDNKEARRKTSTSLGISCVYDAIRNIVNRQSKSNYNTVSRTEGNYCIHVPNLPKSIKMELFGNYSTNNSSSKYAWDKYLKMDISTNENVLDSLTSSQLPKSWILPQMKNNHQNIDQNDNQNSNIQTNNEETNEIDNIKEKWNKYLRPIPYCYT</sequence>
<name>A0A094ZXS5_SCHHA</name>
<feature type="compositionally biased region" description="Low complexity" evidence="1">
    <location>
        <begin position="490"/>
        <end position="508"/>
    </location>
</feature>
<proteinExistence type="predicted"/>
<organism evidence="2">
    <name type="scientific">Schistosoma haematobium</name>
    <name type="common">Blood fluke</name>
    <dbReference type="NCBI Taxonomy" id="6185"/>
    <lineage>
        <taxon>Eukaryota</taxon>
        <taxon>Metazoa</taxon>
        <taxon>Spiralia</taxon>
        <taxon>Lophotrochozoa</taxon>
        <taxon>Platyhelminthes</taxon>
        <taxon>Trematoda</taxon>
        <taxon>Digenea</taxon>
        <taxon>Strigeidida</taxon>
        <taxon>Schistosomatoidea</taxon>
        <taxon>Schistosomatidae</taxon>
        <taxon>Schistosoma</taxon>
    </lineage>
</organism>
<evidence type="ECO:0008006" key="3">
    <source>
        <dbReference type="Google" id="ProtNLM"/>
    </source>
</evidence>
<accession>A0A094ZXS5</accession>